<keyword evidence="1 4" id="KW-0489">Methyltransferase</keyword>
<organism evidence="4 5">
    <name type="scientific">Streptomyces ehimensis</name>
    <dbReference type="NCBI Taxonomy" id="68195"/>
    <lineage>
        <taxon>Bacteria</taxon>
        <taxon>Bacillati</taxon>
        <taxon>Actinomycetota</taxon>
        <taxon>Actinomycetes</taxon>
        <taxon>Kitasatosporales</taxon>
        <taxon>Streptomycetaceae</taxon>
        <taxon>Streptomyces</taxon>
    </lineage>
</organism>
<name>A0ABV9BDI9_9ACTN</name>
<evidence type="ECO:0000256" key="2">
    <source>
        <dbReference type="ARBA" id="ARBA00022679"/>
    </source>
</evidence>
<dbReference type="GO" id="GO:0032259">
    <property type="term" value="P:methylation"/>
    <property type="evidence" value="ECO:0007669"/>
    <property type="project" value="UniProtKB-KW"/>
</dbReference>
<keyword evidence="2" id="KW-0808">Transferase</keyword>
<comment type="caution">
    <text evidence="4">The sequence shown here is derived from an EMBL/GenBank/DDBJ whole genome shotgun (WGS) entry which is preliminary data.</text>
</comment>
<dbReference type="InterPro" id="IPR029063">
    <property type="entry name" value="SAM-dependent_MTases_sf"/>
</dbReference>
<evidence type="ECO:0000313" key="5">
    <source>
        <dbReference type="Proteomes" id="UP001595990"/>
    </source>
</evidence>
<accession>A0ABV9BDI9</accession>
<evidence type="ECO:0000256" key="1">
    <source>
        <dbReference type="ARBA" id="ARBA00022603"/>
    </source>
</evidence>
<dbReference type="InterPro" id="IPR051052">
    <property type="entry name" value="Diverse_substrate_MTase"/>
</dbReference>
<evidence type="ECO:0000313" key="4">
    <source>
        <dbReference type="EMBL" id="MFC4512189.1"/>
    </source>
</evidence>
<dbReference type="SUPFAM" id="SSF53335">
    <property type="entry name" value="S-adenosyl-L-methionine-dependent methyltransferases"/>
    <property type="match status" value="1"/>
</dbReference>
<dbReference type="RefSeq" id="WP_417922269.1">
    <property type="nucleotide sequence ID" value="NZ_JBHSFS010000002.1"/>
</dbReference>
<keyword evidence="5" id="KW-1185">Reference proteome</keyword>
<feature type="domain" description="Methyltransferase" evidence="3">
    <location>
        <begin position="39"/>
        <end position="132"/>
    </location>
</feature>
<proteinExistence type="predicted"/>
<dbReference type="Pfam" id="PF13649">
    <property type="entry name" value="Methyltransf_25"/>
    <property type="match status" value="1"/>
</dbReference>
<evidence type="ECO:0000259" key="3">
    <source>
        <dbReference type="Pfam" id="PF13649"/>
    </source>
</evidence>
<dbReference type="PANTHER" id="PTHR44942:SF4">
    <property type="entry name" value="METHYLTRANSFERASE TYPE 11 DOMAIN-CONTAINING PROTEIN"/>
    <property type="match status" value="1"/>
</dbReference>
<dbReference type="GO" id="GO:0008168">
    <property type="term" value="F:methyltransferase activity"/>
    <property type="evidence" value="ECO:0007669"/>
    <property type="project" value="UniProtKB-KW"/>
</dbReference>
<dbReference type="EMBL" id="JBHSFS010000002">
    <property type="protein sequence ID" value="MFC4512189.1"/>
    <property type="molecule type" value="Genomic_DNA"/>
</dbReference>
<protein>
    <submittedName>
        <fullName evidence="4">Class I SAM-dependent methyltransferase</fullName>
    </submittedName>
</protein>
<reference evidence="5" key="1">
    <citation type="journal article" date="2019" name="Int. J. Syst. Evol. Microbiol.">
        <title>The Global Catalogue of Microorganisms (GCM) 10K type strain sequencing project: providing services to taxonomists for standard genome sequencing and annotation.</title>
        <authorList>
            <consortium name="The Broad Institute Genomics Platform"/>
            <consortium name="The Broad Institute Genome Sequencing Center for Infectious Disease"/>
            <person name="Wu L."/>
            <person name="Ma J."/>
        </authorList>
    </citation>
    <scope>NUCLEOTIDE SEQUENCE [LARGE SCALE GENOMIC DNA]</scope>
    <source>
        <strain evidence="5">CECT 8064</strain>
    </source>
</reference>
<dbReference type="CDD" id="cd02440">
    <property type="entry name" value="AdoMet_MTases"/>
    <property type="match status" value="1"/>
</dbReference>
<dbReference type="InterPro" id="IPR041698">
    <property type="entry name" value="Methyltransf_25"/>
</dbReference>
<dbReference type="Proteomes" id="UP001595990">
    <property type="component" value="Unassembled WGS sequence"/>
</dbReference>
<dbReference type="PANTHER" id="PTHR44942">
    <property type="entry name" value="METHYLTRANSF_11 DOMAIN-CONTAINING PROTEIN"/>
    <property type="match status" value="1"/>
</dbReference>
<sequence>MSKFEGTAQYYAAYRPGIPEEAVPLLTGMVRGIASPTLLDLGSGTGQVPLALHEVFAEIDVVEADAGMIAEAEAALASLPDLAVRFHHVRAEDFAPPTPTWKADLVTICRAFHWMDQEKVLSLLDECTAPGGAVVVMGDGSLWTARSVWTDALRALIQDYLGAERRAGQNSTYAVHDRPHAEVLGESAFARVEEHRIDVRRQWSPEAVLGYLASTSFAARPLFGDRWAEFEAQALELLREHAQGDGLIEPAVFTVLIGRR</sequence>
<dbReference type="Gene3D" id="3.40.50.150">
    <property type="entry name" value="Vaccinia Virus protein VP39"/>
    <property type="match status" value="1"/>
</dbReference>
<gene>
    <name evidence="4" type="ORF">ACFPEN_04490</name>
</gene>